<dbReference type="Proteomes" id="UP001220961">
    <property type="component" value="Chromosome 2"/>
</dbReference>
<keyword evidence="5" id="KW-0735">Signal-anchor</keyword>
<feature type="region of interest" description="Disordered" evidence="8">
    <location>
        <begin position="110"/>
        <end position="131"/>
    </location>
</feature>
<reference evidence="10" key="1">
    <citation type="submission" date="2023-03" db="EMBL/GenBank/DDBJ databases">
        <title>Mating type loci evolution in Malassezia.</title>
        <authorList>
            <person name="Coelho M.A."/>
        </authorList>
    </citation>
    <scope>NUCLEOTIDE SEQUENCE</scope>
    <source>
        <strain evidence="10">CBS 10434</strain>
    </source>
</reference>
<feature type="transmembrane region" description="Helical" evidence="9">
    <location>
        <begin position="196"/>
        <end position="217"/>
    </location>
</feature>
<dbReference type="InterPro" id="IPR007653">
    <property type="entry name" value="SPC3"/>
</dbReference>
<evidence type="ECO:0000256" key="2">
    <source>
        <dbReference type="ARBA" id="ARBA00009289"/>
    </source>
</evidence>
<evidence type="ECO:0000256" key="5">
    <source>
        <dbReference type="ARBA" id="ARBA00022968"/>
    </source>
</evidence>
<evidence type="ECO:0000256" key="9">
    <source>
        <dbReference type="SAM" id="Phobius"/>
    </source>
</evidence>
<dbReference type="AlphaFoldDB" id="A0AAF0IVA7"/>
<keyword evidence="11" id="KW-1185">Reference proteome</keyword>
<comment type="similarity">
    <text evidence="2">Belongs to the SPCS3 family.</text>
</comment>
<protein>
    <submittedName>
        <fullName evidence="10">Uncharacterized protein</fullName>
    </submittedName>
</protein>
<keyword evidence="4" id="KW-0256">Endoplasmic reticulum</keyword>
<keyword evidence="7 9" id="KW-0472">Membrane</keyword>
<evidence type="ECO:0000256" key="8">
    <source>
        <dbReference type="SAM" id="MobiDB-lite"/>
    </source>
</evidence>
<accession>A0AAF0IVA7</accession>
<dbReference type="PANTHER" id="PTHR37325:SF1">
    <property type="entry name" value="OXIDOREDUCTASE 21 KDA SUBUNIT, PUTATIVE (AFU_ORTHOLOGUE AFUA_4G05910)-RELATED"/>
    <property type="match status" value="1"/>
</dbReference>
<keyword evidence="6 9" id="KW-1133">Transmembrane helix</keyword>
<keyword evidence="3 9" id="KW-0812">Transmembrane</keyword>
<gene>
    <name evidence="10" type="ORF">MCAP1_000751</name>
</gene>
<evidence type="ECO:0000256" key="4">
    <source>
        <dbReference type="ARBA" id="ARBA00022824"/>
    </source>
</evidence>
<comment type="subcellular location">
    <subcellularLocation>
        <location evidence="1">Endoplasmic reticulum membrane</location>
        <topology evidence="1">Single-pass type II membrane protein</topology>
    </subcellularLocation>
</comment>
<dbReference type="GO" id="GO:0005787">
    <property type="term" value="C:signal peptidase complex"/>
    <property type="evidence" value="ECO:0007669"/>
    <property type="project" value="InterPro"/>
</dbReference>
<evidence type="ECO:0000256" key="6">
    <source>
        <dbReference type="ARBA" id="ARBA00022989"/>
    </source>
</evidence>
<evidence type="ECO:0000313" key="11">
    <source>
        <dbReference type="Proteomes" id="UP001220961"/>
    </source>
</evidence>
<evidence type="ECO:0000256" key="7">
    <source>
        <dbReference type="ARBA" id="ARBA00023136"/>
    </source>
</evidence>
<dbReference type="InterPro" id="IPR016813">
    <property type="entry name" value="NADH_Ub_cplx-1_21kDa"/>
</dbReference>
<evidence type="ECO:0000313" key="10">
    <source>
        <dbReference type="EMBL" id="WFD18547.1"/>
    </source>
</evidence>
<dbReference type="EMBL" id="CP119909">
    <property type="protein sequence ID" value="WFD18547.1"/>
    <property type="molecule type" value="Genomic_DNA"/>
</dbReference>
<name>A0AAF0IVA7_9BASI</name>
<dbReference type="CDD" id="cd22849">
    <property type="entry name" value="NuzM"/>
    <property type="match status" value="1"/>
</dbReference>
<proteinExistence type="inferred from homology"/>
<evidence type="ECO:0000256" key="1">
    <source>
        <dbReference type="ARBA" id="ARBA00004648"/>
    </source>
</evidence>
<dbReference type="PANTHER" id="PTHR37325">
    <property type="entry name" value="OXIDOREDUCTASE 21 KDA SUBUNIT, PUTATIVE (AFU_ORTHOLOGUE AFUA_4G05910)-RELATED"/>
    <property type="match status" value="1"/>
</dbReference>
<evidence type="ECO:0000256" key="3">
    <source>
        <dbReference type="ARBA" id="ARBA00022692"/>
    </source>
</evidence>
<organism evidence="10 11">
    <name type="scientific">Malassezia caprae</name>
    <dbReference type="NCBI Taxonomy" id="1381934"/>
    <lineage>
        <taxon>Eukaryota</taxon>
        <taxon>Fungi</taxon>
        <taxon>Dikarya</taxon>
        <taxon>Basidiomycota</taxon>
        <taxon>Ustilaginomycotina</taxon>
        <taxon>Malasseziomycetes</taxon>
        <taxon>Malasseziales</taxon>
        <taxon>Malasseziaceae</taxon>
        <taxon>Malassezia</taxon>
    </lineage>
</organism>
<dbReference type="GO" id="GO:0006465">
    <property type="term" value="P:signal peptide processing"/>
    <property type="evidence" value="ECO:0007669"/>
    <property type="project" value="InterPro"/>
</dbReference>
<dbReference type="Pfam" id="PF04573">
    <property type="entry name" value="SPC22"/>
    <property type="match status" value="1"/>
</dbReference>
<sequence>MSAFRATRTLLNKLPESPDLYHYAEGRTPFWRKVRSLLSINPEISSGLPLPLLNRYPQPASRPEKPATVPSKDIAQNLYHNRDFRRKYPQTDVITQQYLTELLLASPNEDGTKSLPLPGSEQSTSLTVPSDLASPTAFPQVLEQVQVKPENKYSATNMPPKFPSTKTHHLMKLQKDAIPHGKHDYFPVYEDERLNLVTAFALSVVSVVLSIIALTGFQIGEPSCSMKINKADIVFGRAKWHADRRMQQFVESSLDLNLDLSPLFNWNTKQVFLSLTASKGQNDVVIWDKIVRRKQDAVIRMQNLRNKYGMRDYLKSFEYVLHTVTISNVTSVDYRVEWNVMPYVGIMQRGVTERSEPFMLVHENASGRQKPKLMSY</sequence>